<evidence type="ECO:0000313" key="9">
    <source>
        <dbReference type="EMBL" id="OQD70486.1"/>
    </source>
</evidence>
<dbReference type="PANTHER" id="PTHR31204">
    <property type="entry name" value="SIGMA INTRACELLULAR RECEPTOR 2"/>
    <property type="match status" value="1"/>
</dbReference>
<evidence type="ECO:0000256" key="6">
    <source>
        <dbReference type="ARBA" id="ARBA00023136"/>
    </source>
</evidence>
<feature type="transmembrane region" description="Helical" evidence="7">
    <location>
        <begin position="16"/>
        <end position="37"/>
    </location>
</feature>
<accession>A0A1V6P1I9</accession>
<dbReference type="InterPro" id="IPR033118">
    <property type="entry name" value="EXPERA"/>
</dbReference>
<name>A0A1V6P1I9_PENDC</name>
<keyword evidence="4 7" id="KW-0256">Endoplasmic reticulum</keyword>
<organism evidence="9 10">
    <name type="scientific">Penicillium decumbens</name>
    <dbReference type="NCBI Taxonomy" id="69771"/>
    <lineage>
        <taxon>Eukaryota</taxon>
        <taxon>Fungi</taxon>
        <taxon>Dikarya</taxon>
        <taxon>Ascomycota</taxon>
        <taxon>Pezizomycotina</taxon>
        <taxon>Eurotiomycetes</taxon>
        <taxon>Eurotiomycetidae</taxon>
        <taxon>Eurotiales</taxon>
        <taxon>Aspergillaceae</taxon>
        <taxon>Penicillium</taxon>
    </lineage>
</organism>
<dbReference type="PIRSF" id="PIRSF031032">
    <property type="entry name" value="TMP_97_prd"/>
    <property type="match status" value="1"/>
</dbReference>
<protein>
    <recommendedName>
        <fullName evidence="7">Efficient mitochondria targeting-associated protein 19</fullName>
    </recommendedName>
</protein>
<gene>
    <name evidence="9" type="ORF">PENDEC_c023G00083</name>
</gene>
<dbReference type="STRING" id="69771.A0A1V6P1I9"/>
<comment type="caution">
    <text evidence="9">The sequence shown here is derived from an EMBL/GenBank/DDBJ whole genome shotgun (WGS) entry which is preliminary data.</text>
</comment>
<dbReference type="GO" id="GO:0005789">
    <property type="term" value="C:endoplasmic reticulum membrane"/>
    <property type="evidence" value="ECO:0007669"/>
    <property type="project" value="UniProtKB-SubCell"/>
</dbReference>
<dbReference type="InterPro" id="IPR016964">
    <property type="entry name" value="Sigma2_recept"/>
</dbReference>
<keyword evidence="6 7" id="KW-0472">Membrane</keyword>
<keyword evidence="10" id="KW-1185">Reference proteome</keyword>
<evidence type="ECO:0000259" key="8">
    <source>
        <dbReference type="PROSITE" id="PS51751"/>
    </source>
</evidence>
<feature type="transmembrane region" description="Helical" evidence="7">
    <location>
        <begin position="142"/>
        <end position="162"/>
    </location>
</feature>
<proteinExistence type="inferred from homology"/>
<evidence type="ECO:0000256" key="2">
    <source>
        <dbReference type="ARBA" id="ARBA00009096"/>
    </source>
</evidence>
<sequence>MVITTPFSFPTRKRDCAYLIFFATHIPIIFLIDTVPLQPSYLVNNLSLNLRDFYITTYRDKFFSEPPTWFTAFIWMELLYHVPLSLWAVFGLLRDHPLVPVHLLIFGVQAFVTSLTCLVEVWNWPDRSVAEKQQITSLYGPYVALGALMALDMVFRLQTQLLPKSKAKPKRE</sequence>
<dbReference type="Pfam" id="PF05241">
    <property type="entry name" value="EBP"/>
    <property type="match status" value="1"/>
</dbReference>
<evidence type="ECO:0000256" key="5">
    <source>
        <dbReference type="ARBA" id="ARBA00022989"/>
    </source>
</evidence>
<dbReference type="InterPro" id="IPR051987">
    <property type="entry name" value="Sigma-2_receptor-like"/>
</dbReference>
<dbReference type="EMBL" id="MDYL01000023">
    <property type="protein sequence ID" value="OQD70486.1"/>
    <property type="molecule type" value="Genomic_DNA"/>
</dbReference>
<evidence type="ECO:0000256" key="3">
    <source>
        <dbReference type="ARBA" id="ARBA00022692"/>
    </source>
</evidence>
<evidence type="ECO:0000256" key="7">
    <source>
        <dbReference type="PIRNR" id="PIRNR031032"/>
    </source>
</evidence>
<dbReference type="PANTHER" id="PTHR31204:SF1">
    <property type="entry name" value="SIGMA INTRACELLULAR RECEPTOR 2"/>
    <property type="match status" value="1"/>
</dbReference>
<evidence type="ECO:0000256" key="1">
    <source>
        <dbReference type="ARBA" id="ARBA00004477"/>
    </source>
</evidence>
<feature type="transmembrane region" description="Helical" evidence="7">
    <location>
        <begin position="101"/>
        <end position="122"/>
    </location>
</feature>
<feature type="transmembrane region" description="Helical" evidence="7">
    <location>
        <begin position="69"/>
        <end position="89"/>
    </location>
</feature>
<dbReference type="OMA" id="EFKDPMV"/>
<keyword evidence="3 7" id="KW-0812">Transmembrane</keyword>
<comment type="subcellular location">
    <subcellularLocation>
        <location evidence="1">Endoplasmic reticulum membrane</location>
        <topology evidence="1">Multi-pass membrane protein</topology>
    </subcellularLocation>
</comment>
<dbReference type="Proteomes" id="UP000191522">
    <property type="component" value="Unassembled WGS sequence"/>
</dbReference>
<reference evidence="10" key="1">
    <citation type="journal article" date="2017" name="Nat. Microbiol.">
        <title>Global analysis of biosynthetic gene clusters reveals vast potential of secondary metabolite production in Penicillium species.</title>
        <authorList>
            <person name="Nielsen J.C."/>
            <person name="Grijseels S."/>
            <person name="Prigent S."/>
            <person name="Ji B."/>
            <person name="Dainat J."/>
            <person name="Nielsen K.F."/>
            <person name="Frisvad J.C."/>
            <person name="Workman M."/>
            <person name="Nielsen J."/>
        </authorList>
    </citation>
    <scope>NUCLEOTIDE SEQUENCE [LARGE SCALE GENOMIC DNA]</scope>
    <source>
        <strain evidence="10">IBT 11843</strain>
    </source>
</reference>
<dbReference type="OrthoDB" id="433124at2759"/>
<evidence type="ECO:0000313" key="10">
    <source>
        <dbReference type="Proteomes" id="UP000191522"/>
    </source>
</evidence>
<keyword evidence="5 7" id="KW-1133">Transmembrane helix</keyword>
<dbReference type="PROSITE" id="PS51751">
    <property type="entry name" value="EXPERA"/>
    <property type="match status" value="1"/>
</dbReference>
<comment type="similarity">
    <text evidence="2">Belongs to the TMEM97/sigma-2 receptor family.</text>
</comment>
<evidence type="ECO:0000256" key="4">
    <source>
        <dbReference type="ARBA" id="ARBA00022824"/>
    </source>
</evidence>
<dbReference type="AlphaFoldDB" id="A0A1V6P1I9"/>
<feature type="domain" description="EXPERA" evidence="8">
    <location>
        <begin position="14"/>
        <end position="150"/>
    </location>
</feature>